<dbReference type="HOGENOM" id="CLU_082335_1_0_6"/>
<protein>
    <submittedName>
        <fullName evidence="1">Yba2</fullName>
    </submittedName>
</protein>
<reference evidence="1 2" key="1">
    <citation type="journal article" date="2013" name="BMC Genomics">
        <title>Comparative analysis of genome sequences from four strains of the Buchnera aphidicola Mp endosymbion of the green peach aphid, Myzus persicae.</title>
        <authorList>
            <person name="Jiang Z."/>
            <person name="Jones D.H."/>
            <person name="Khuri S."/>
            <person name="Tsinoremas N.F."/>
            <person name="Wyss T."/>
            <person name="Jander G."/>
            <person name="Wilson A.C."/>
        </authorList>
    </citation>
    <scope>NUCLEOTIDE SEQUENCE [LARGE SCALE GENOMIC DNA]</scope>
    <source>
        <strain evidence="2">str. USDA (Myzus persicae)</strain>
    </source>
</reference>
<dbReference type="PATRIC" id="fig|1009856.3.peg.173"/>
<dbReference type="AlphaFoldDB" id="W0P0C1"/>
<dbReference type="InterPro" id="IPR018648">
    <property type="entry name" value="DUF2076"/>
</dbReference>
<sequence>MRSDMKDEEKNLIENLFNRLKNAELNCSGRDHSADELIQELVKRQPASSYYMAQTILVQETHIKKMSLKIEELKKKIEILNKEESNKKPSFLSSFFKKNPINETISPDNNIWKNKENISPTSNSHATFSTSPMTQTIPTVSKNSGFLSNALQTATGVAGGMILGNMLMNVFNHSKSEEETFDTINKSSLDHHTDEHLPNSSSYHNNLVNYEEKESDINTSQSNLDVIHHTNDEVHNIDNLDDGDINDDNFI</sequence>
<dbReference type="EMBL" id="CP002697">
    <property type="protein sequence ID" value="AHG60191.1"/>
    <property type="molecule type" value="Genomic_DNA"/>
</dbReference>
<organism evidence="1 2">
    <name type="scientific">Buchnera aphidicola str. USDA</name>
    <name type="common">Myzus persicae</name>
    <dbReference type="NCBI Taxonomy" id="1009856"/>
    <lineage>
        <taxon>Bacteria</taxon>
        <taxon>Pseudomonadati</taxon>
        <taxon>Pseudomonadota</taxon>
        <taxon>Gammaproteobacteria</taxon>
        <taxon>Enterobacterales</taxon>
        <taxon>Erwiniaceae</taxon>
        <taxon>Buchnera</taxon>
    </lineage>
</organism>
<dbReference type="KEGG" id="bapu:BUMPUSDA_CDS00413"/>
<dbReference type="Proteomes" id="UP000019087">
    <property type="component" value="Chromosome"/>
</dbReference>
<dbReference type="Pfam" id="PF09849">
    <property type="entry name" value="DUF2076"/>
    <property type="match status" value="1"/>
</dbReference>
<name>W0P0C1_BUCMP</name>
<proteinExistence type="predicted"/>
<evidence type="ECO:0000313" key="1">
    <source>
        <dbReference type="EMBL" id="AHG60191.1"/>
    </source>
</evidence>
<accession>W0P0C1</accession>
<gene>
    <name evidence="1" type="primary">yba2</name>
    <name evidence="1" type="ORF">BUMPUSDA_CDS00413</name>
</gene>
<evidence type="ECO:0000313" key="2">
    <source>
        <dbReference type="Proteomes" id="UP000019087"/>
    </source>
</evidence>